<proteinExistence type="predicted"/>
<sequence length="162" mass="17500">MIYQIVSPIVTPIYGDSFKEAIKNYVKFNHNLNINNLIIKDQSQHWEARLRYYKENQKNKVGIDVYPYTNVTYPMLAPGIATPGIGSLGIAPIVSPAVAPIVSPAVAPIVSPAVGTTIVSPFAGTSFVSTPVVGVNVPPVVTSKNSPYVATNNGIFMKARWN</sequence>
<reference evidence="1" key="1">
    <citation type="journal article" date="2020" name="Nature">
        <title>Giant virus diversity and host interactions through global metagenomics.</title>
        <authorList>
            <person name="Schulz F."/>
            <person name="Roux S."/>
            <person name="Paez-Espino D."/>
            <person name="Jungbluth S."/>
            <person name="Walsh D.A."/>
            <person name="Denef V.J."/>
            <person name="McMahon K.D."/>
            <person name="Konstantinidis K.T."/>
            <person name="Eloe-Fadrosh E.A."/>
            <person name="Kyrpides N.C."/>
            <person name="Woyke T."/>
        </authorList>
    </citation>
    <scope>NUCLEOTIDE SEQUENCE</scope>
    <source>
        <strain evidence="1">GVMAG-M-3300023174-131</strain>
    </source>
</reference>
<evidence type="ECO:0000313" key="1">
    <source>
        <dbReference type="EMBL" id="QHT13268.1"/>
    </source>
</evidence>
<accession>A0A6C0D8Y9</accession>
<protein>
    <submittedName>
        <fullName evidence="1">Uncharacterized protein</fullName>
    </submittedName>
</protein>
<name>A0A6C0D8Y9_9ZZZZ</name>
<dbReference type="EMBL" id="MN739565">
    <property type="protein sequence ID" value="QHT13268.1"/>
    <property type="molecule type" value="Genomic_DNA"/>
</dbReference>
<dbReference type="AlphaFoldDB" id="A0A6C0D8Y9"/>
<organism evidence="1">
    <name type="scientific">viral metagenome</name>
    <dbReference type="NCBI Taxonomy" id="1070528"/>
    <lineage>
        <taxon>unclassified sequences</taxon>
        <taxon>metagenomes</taxon>
        <taxon>organismal metagenomes</taxon>
    </lineage>
</organism>